<feature type="region of interest" description="Disordered" evidence="1">
    <location>
        <begin position="46"/>
        <end position="104"/>
    </location>
</feature>
<proteinExistence type="predicted"/>
<protein>
    <submittedName>
        <fullName evidence="2">Uncharacterized protein</fullName>
    </submittedName>
</protein>
<name>A0A0P1BI98_9BASI</name>
<dbReference type="Proteomes" id="UP000054845">
    <property type="component" value="Unassembled WGS sequence"/>
</dbReference>
<sequence>MLSVRRPVSGKVCGAPSSMVMSSRPLICVETFLQSWKIKARFVSEPSRSFHATPHSSYRLADGQRTRPGESYAPSERERRAPAMEDTSQDTAHSARTSTTELSSTDPLDVYLSLVERGLVRKDDEQIRVMVKVSAQIRTVRTLHES</sequence>
<evidence type="ECO:0000313" key="3">
    <source>
        <dbReference type="Proteomes" id="UP000054845"/>
    </source>
</evidence>
<dbReference type="EMBL" id="CCYA01000260">
    <property type="protein sequence ID" value="CEH15345.1"/>
    <property type="molecule type" value="Genomic_DNA"/>
</dbReference>
<evidence type="ECO:0000256" key="1">
    <source>
        <dbReference type="SAM" id="MobiDB-lite"/>
    </source>
</evidence>
<reference evidence="2 3" key="1">
    <citation type="submission" date="2014-09" db="EMBL/GenBank/DDBJ databases">
        <authorList>
            <person name="Magalhaes I.L.F."/>
            <person name="Oliveira U."/>
            <person name="Santos F.R."/>
            <person name="Vidigal T.H.D.A."/>
            <person name="Brescovit A.D."/>
            <person name="Santos A.J."/>
        </authorList>
    </citation>
    <scope>NUCLEOTIDE SEQUENCE [LARGE SCALE GENOMIC DNA]</scope>
</reference>
<organism evidence="2 3">
    <name type="scientific">Ceraceosorus bombacis</name>
    <dbReference type="NCBI Taxonomy" id="401625"/>
    <lineage>
        <taxon>Eukaryota</taxon>
        <taxon>Fungi</taxon>
        <taxon>Dikarya</taxon>
        <taxon>Basidiomycota</taxon>
        <taxon>Ustilaginomycotina</taxon>
        <taxon>Exobasidiomycetes</taxon>
        <taxon>Ceraceosorales</taxon>
        <taxon>Ceraceosoraceae</taxon>
        <taxon>Ceraceosorus</taxon>
    </lineage>
</organism>
<keyword evidence="3" id="KW-1185">Reference proteome</keyword>
<evidence type="ECO:0000313" key="2">
    <source>
        <dbReference type="EMBL" id="CEH15345.1"/>
    </source>
</evidence>
<feature type="compositionally biased region" description="Polar residues" evidence="1">
    <location>
        <begin position="89"/>
        <end position="104"/>
    </location>
</feature>
<dbReference type="AlphaFoldDB" id="A0A0P1BI98"/>
<accession>A0A0P1BI98</accession>